<feature type="non-terminal residue" evidence="1">
    <location>
        <position position="26"/>
    </location>
</feature>
<evidence type="ECO:0000313" key="1">
    <source>
        <dbReference type="EMBL" id="SVC11519.1"/>
    </source>
</evidence>
<sequence length="26" mass="3059">MKIKDLVREVIHYLERNGLSTITDDV</sequence>
<name>A0A382JIK0_9ZZZZ</name>
<protein>
    <submittedName>
        <fullName evidence="1">Uncharacterized protein</fullName>
    </submittedName>
</protein>
<reference evidence="1" key="1">
    <citation type="submission" date="2018-05" db="EMBL/GenBank/DDBJ databases">
        <authorList>
            <person name="Lanie J.A."/>
            <person name="Ng W.-L."/>
            <person name="Kazmierczak K.M."/>
            <person name="Andrzejewski T.M."/>
            <person name="Davidsen T.M."/>
            <person name="Wayne K.J."/>
            <person name="Tettelin H."/>
            <person name="Glass J.I."/>
            <person name="Rusch D."/>
            <person name="Podicherti R."/>
            <person name="Tsui H.-C.T."/>
            <person name="Winkler M.E."/>
        </authorList>
    </citation>
    <scope>NUCLEOTIDE SEQUENCE</scope>
</reference>
<organism evidence="1">
    <name type="scientific">marine metagenome</name>
    <dbReference type="NCBI Taxonomy" id="408172"/>
    <lineage>
        <taxon>unclassified sequences</taxon>
        <taxon>metagenomes</taxon>
        <taxon>ecological metagenomes</taxon>
    </lineage>
</organism>
<dbReference type="AlphaFoldDB" id="A0A382JIK0"/>
<dbReference type="EMBL" id="UINC01074387">
    <property type="protein sequence ID" value="SVC11519.1"/>
    <property type="molecule type" value="Genomic_DNA"/>
</dbReference>
<gene>
    <name evidence="1" type="ORF">METZ01_LOCUS264373</name>
</gene>
<proteinExistence type="predicted"/>
<accession>A0A382JIK0</accession>